<evidence type="ECO:0000256" key="1">
    <source>
        <dbReference type="SAM" id="MobiDB-lite"/>
    </source>
</evidence>
<dbReference type="Proteomes" id="UP000499080">
    <property type="component" value="Unassembled WGS sequence"/>
</dbReference>
<dbReference type="AlphaFoldDB" id="A0A4Y2I2W0"/>
<organism evidence="2 3">
    <name type="scientific">Araneus ventricosus</name>
    <name type="common">Orbweaver spider</name>
    <name type="synonym">Epeira ventricosa</name>
    <dbReference type="NCBI Taxonomy" id="182803"/>
    <lineage>
        <taxon>Eukaryota</taxon>
        <taxon>Metazoa</taxon>
        <taxon>Ecdysozoa</taxon>
        <taxon>Arthropoda</taxon>
        <taxon>Chelicerata</taxon>
        <taxon>Arachnida</taxon>
        <taxon>Araneae</taxon>
        <taxon>Araneomorphae</taxon>
        <taxon>Entelegynae</taxon>
        <taxon>Araneoidea</taxon>
        <taxon>Araneidae</taxon>
        <taxon>Araneus</taxon>
    </lineage>
</organism>
<gene>
    <name evidence="2" type="ORF">AVEN_33246_1</name>
</gene>
<feature type="region of interest" description="Disordered" evidence="1">
    <location>
        <begin position="1"/>
        <end position="53"/>
    </location>
</feature>
<evidence type="ECO:0000313" key="3">
    <source>
        <dbReference type="Proteomes" id="UP000499080"/>
    </source>
</evidence>
<comment type="caution">
    <text evidence="2">The sequence shown here is derived from an EMBL/GenBank/DDBJ whole genome shotgun (WGS) entry which is preliminary data.</text>
</comment>
<name>A0A4Y2I2W0_ARAVE</name>
<reference evidence="2 3" key="1">
    <citation type="journal article" date="2019" name="Sci. Rep.">
        <title>Orb-weaving spider Araneus ventricosus genome elucidates the spidroin gene catalogue.</title>
        <authorList>
            <person name="Kono N."/>
            <person name="Nakamura H."/>
            <person name="Ohtoshi R."/>
            <person name="Moran D.A.P."/>
            <person name="Shinohara A."/>
            <person name="Yoshida Y."/>
            <person name="Fujiwara M."/>
            <person name="Mori M."/>
            <person name="Tomita M."/>
            <person name="Arakawa K."/>
        </authorList>
    </citation>
    <scope>NUCLEOTIDE SEQUENCE [LARGE SCALE GENOMIC DNA]</scope>
</reference>
<protein>
    <submittedName>
        <fullName evidence="2">Uncharacterized protein</fullName>
    </submittedName>
</protein>
<keyword evidence="3" id="KW-1185">Reference proteome</keyword>
<accession>A0A4Y2I2W0</accession>
<sequence length="98" mass="11138">MDTTPAVDEQEQAATPPGKGKADEDDFQMVSPRKAAREIQQPEPTPIKTTKKYTKLAEENTQREAPKNNTEINLKIIPNYNLVLKEINQQYQKPKIDS</sequence>
<proteinExistence type="predicted"/>
<dbReference type="EMBL" id="BGPR01002346">
    <property type="protein sequence ID" value="GBM71958.1"/>
    <property type="molecule type" value="Genomic_DNA"/>
</dbReference>
<evidence type="ECO:0000313" key="2">
    <source>
        <dbReference type="EMBL" id="GBM71958.1"/>
    </source>
</evidence>